<reference evidence="2" key="1">
    <citation type="journal article" date="2023" name="Nat. Plants">
        <title>Single-cell RNA sequencing provides a high-resolution roadmap for understanding the multicellular compartmentation of specialized metabolism.</title>
        <authorList>
            <person name="Sun S."/>
            <person name="Shen X."/>
            <person name="Li Y."/>
            <person name="Li Y."/>
            <person name="Wang S."/>
            <person name="Li R."/>
            <person name="Zhang H."/>
            <person name="Shen G."/>
            <person name="Guo B."/>
            <person name="Wei J."/>
            <person name="Xu J."/>
            <person name="St-Pierre B."/>
            <person name="Chen S."/>
            <person name="Sun C."/>
        </authorList>
    </citation>
    <scope>NUCLEOTIDE SEQUENCE [LARGE SCALE GENOMIC DNA]</scope>
</reference>
<name>A0ACC0AFP4_CATRO</name>
<proteinExistence type="predicted"/>
<sequence>MDGSSDKEEKLLLIREDSAEADVSSATAIVFFSTFIAVLGSFSNGYAGAFTSSAEAGIIQDLGLSLAEYSVFGSISSIGSMIGALFSGKIADIIGRKGTMWMIVFAKKAWLLDLGRFSLGIGIGLQCFAVPVYIGEIAPKRIRGACLFTNELMGAFAMSMMYFIGNLIHWRILAAIGLFFIPESPRWLVSFLPSFSAYVGQENRLESTLQQLRGVDVDISYEANQIRIAVGSTVLVQLGGAYPILSYASSIFEAAGSSAVVGSTALSINQTSAAGMFIGTFLMALAFLLKDFHESKQISAALVLTGMMIYVATFTAGITCSQSIILSEILPANIKALAGSLITVLNWFMSWLTIFTFNFMFQWSQTGTFFIFAAICALTFLFVAKTLPETKGRSLEEIEAMLSN</sequence>
<gene>
    <name evidence="1" type="ORF">M9H77_27802</name>
</gene>
<evidence type="ECO:0000313" key="2">
    <source>
        <dbReference type="Proteomes" id="UP001060085"/>
    </source>
</evidence>
<evidence type="ECO:0000313" key="1">
    <source>
        <dbReference type="EMBL" id="KAI5659009.1"/>
    </source>
</evidence>
<organism evidence="1 2">
    <name type="scientific">Catharanthus roseus</name>
    <name type="common">Madagascar periwinkle</name>
    <name type="synonym">Vinca rosea</name>
    <dbReference type="NCBI Taxonomy" id="4058"/>
    <lineage>
        <taxon>Eukaryota</taxon>
        <taxon>Viridiplantae</taxon>
        <taxon>Streptophyta</taxon>
        <taxon>Embryophyta</taxon>
        <taxon>Tracheophyta</taxon>
        <taxon>Spermatophyta</taxon>
        <taxon>Magnoliopsida</taxon>
        <taxon>eudicotyledons</taxon>
        <taxon>Gunneridae</taxon>
        <taxon>Pentapetalae</taxon>
        <taxon>asterids</taxon>
        <taxon>lamiids</taxon>
        <taxon>Gentianales</taxon>
        <taxon>Apocynaceae</taxon>
        <taxon>Rauvolfioideae</taxon>
        <taxon>Vinceae</taxon>
        <taxon>Catharanthinae</taxon>
        <taxon>Catharanthus</taxon>
    </lineage>
</organism>
<dbReference type="Proteomes" id="UP001060085">
    <property type="component" value="Linkage Group LG06"/>
</dbReference>
<keyword evidence="2" id="KW-1185">Reference proteome</keyword>
<dbReference type="EMBL" id="CM044706">
    <property type="protein sequence ID" value="KAI5659009.1"/>
    <property type="molecule type" value="Genomic_DNA"/>
</dbReference>
<comment type="caution">
    <text evidence="1">The sequence shown here is derived from an EMBL/GenBank/DDBJ whole genome shotgun (WGS) entry which is preliminary data.</text>
</comment>
<accession>A0ACC0AFP4</accession>
<protein>
    <submittedName>
        <fullName evidence="1">Uncharacterized protein</fullName>
    </submittedName>
</protein>